<reference evidence="12 13" key="1">
    <citation type="submission" date="2024-03" db="EMBL/GenBank/DDBJ databases">
        <authorList>
            <person name="Martinez-Hernandez J."/>
        </authorList>
    </citation>
    <scope>NUCLEOTIDE SEQUENCE [LARGE SCALE GENOMIC DNA]</scope>
</reference>
<evidence type="ECO:0000256" key="10">
    <source>
        <dbReference type="SAM" id="MobiDB-lite"/>
    </source>
</evidence>
<evidence type="ECO:0000256" key="1">
    <source>
        <dbReference type="ARBA" id="ARBA00004123"/>
    </source>
</evidence>
<keyword evidence="3" id="KW-0677">Repeat</keyword>
<dbReference type="InterPro" id="IPR013087">
    <property type="entry name" value="Znf_C2H2_type"/>
</dbReference>
<dbReference type="EMBL" id="CAXHTB010000017">
    <property type="protein sequence ID" value="CAL0324200.1"/>
    <property type="molecule type" value="Genomic_DNA"/>
</dbReference>
<dbReference type="PANTHER" id="PTHR26374:SF425">
    <property type="entry name" value="C2H2-TYPE ZINC FINGER PROTEIN"/>
    <property type="match status" value="1"/>
</dbReference>
<evidence type="ECO:0000256" key="4">
    <source>
        <dbReference type="ARBA" id="ARBA00022771"/>
    </source>
</evidence>
<evidence type="ECO:0000313" key="12">
    <source>
        <dbReference type="EMBL" id="CAL0324200.1"/>
    </source>
</evidence>
<dbReference type="AlphaFoldDB" id="A0AAV1XR46"/>
<gene>
    <name evidence="12" type="ORF">LLUT_LOCUS25260</name>
</gene>
<protein>
    <recommendedName>
        <fullName evidence="11">C2H2-type domain-containing protein</fullName>
    </recommendedName>
</protein>
<dbReference type="GO" id="GO:0008270">
    <property type="term" value="F:zinc ion binding"/>
    <property type="evidence" value="ECO:0007669"/>
    <property type="project" value="UniProtKB-KW"/>
</dbReference>
<sequence>MDMIMEEQLVELCHNNNDVNHVVKGKRTKRQRPLSPCAVATTTVTSSCSSATSGGGDHGSFSSPTTTFERTLKEEEDMANCLILLAQGKGEENDVGNNKSMTVALTTNTTTTVTATTTTTTSTNRTITTTKVGFCDYECKTCNKKFPSFQALGGHMASHKKPKMTLEEKKLPPSLSSSSTGIFKFKEPSQAHIKTNPQIPISLQLDCGKNTTFHGNKSKFHECSICGAEFTSGQALGGHMRRHRTSTNSKTNTSTNVVNMSGSKKTFDTTSTTVEIKPRNVLEFDLNLPAPDDDISDSNFQFTTTSKSMVVPAAPAALVGCRY</sequence>
<evidence type="ECO:0000256" key="7">
    <source>
        <dbReference type="ARBA" id="ARBA00023163"/>
    </source>
</evidence>
<feature type="domain" description="C2H2-type" evidence="11">
    <location>
        <begin position="137"/>
        <end position="164"/>
    </location>
</feature>
<comment type="subcellular location">
    <subcellularLocation>
        <location evidence="1">Nucleus</location>
    </subcellularLocation>
</comment>
<dbReference type="SMART" id="SM00355">
    <property type="entry name" value="ZnF_C2H2"/>
    <property type="match status" value="2"/>
</dbReference>
<keyword evidence="6" id="KW-0805">Transcription regulation</keyword>
<accession>A0AAV1XR46</accession>
<dbReference type="InterPro" id="IPR036236">
    <property type="entry name" value="Znf_C2H2_sf"/>
</dbReference>
<comment type="caution">
    <text evidence="12">The sequence shown here is derived from an EMBL/GenBank/DDBJ whole genome shotgun (WGS) entry which is preliminary data.</text>
</comment>
<dbReference type="SUPFAM" id="SSF57667">
    <property type="entry name" value="beta-beta-alpha zinc fingers"/>
    <property type="match status" value="1"/>
</dbReference>
<keyword evidence="7" id="KW-0804">Transcription</keyword>
<evidence type="ECO:0000256" key="2">
    <source>
        <dbReference type="ARBA" id="ARBA00022723"/>
    </source>
</evidence>
<evidence type="ECO:0000256" key="6">
    <source>
        <dbReference type="ARBA" id="ARBA00023015"/>
    </source>
</evidence>
<keyword evidence="8" id="KW-0539">Nucleus</keyword>
<dbReference type="PROSITE" id="PS50157">
    <property type="entry name" value="ZINC_FINGER_C2H2_2"/>
    <property type="match status" value="2"/>
</dbReference>
<keyword evidence="2" id="KW-0479">Metal-binding</keyword>
<evidence type="ECO:0000256" key="8">
    <source>
        <dbReference type="ARBA" id="ARBA00023242"/>
    </source>
</evidence>
<dbReference type="Pfam" id="PF13912">
    <property type="entry name" value="zf-C2H2_6"/>
    <property type="match status" value="2"/>
</dbReference>
<evidence type="ECO:0000313" key="13">
    <source>
        <dbReference type="Proteomes" id="UP001497480"/>
    </source>
</evidence>
<dbReference type="GO" id="GO:0005634">
    <property type="term" value="C:nucleus"/>
    <property type="evidence" value="ECO:0007669"/>
    <property type="project" value="UniProtKB-SubCell"/>
</dbReference>
<dbReference type="PROSITE" id="PS00028">
    <property type="entry name" value="ZINC_FINGER_C2H2_1"/>
    <property type="match status" value="2"/>
</dbReference>
<keyword evidence="5" id="KW-0862">Zinc</keyword>
<evidence type="ECO:0000259" key="11">
    <source>
        <dbReference type="PROSITE" id="PS50157"/>
    </source>
</evidence>
<feature type="compositionally biased region" description="Low complexity" evidence="10">
    <location>
        <begin position="246"/>
        <end position="263"/>
    </location>
</feature>
<dbReference type="Gene3D" id="3.30.160.60">
    <property type="entry name" value="Classic Zinc Finger"/>
    <property type="match status" value="2"/>
</dbReference>
<proteinExistence type="predicted"/>
<dbReference type="Proteomes" id="UP001497480">
    <property type="component" value="Unassembled WGS sequence"/>
</dbReference>
<name>A0AAV1XR46_LUPLU</name>
<keyword evidence="13" id="KW-1185">Reference proteome</keyword>
<feature type="domain" description="C2H2-type" evidence="11">
    <location>
        <begin position="221"/>
        <end position="248"/>
    </location>
</feature>
<organism evidence="12 13">
    <name type="scientific">Lupinus luteus</name>
    <name type="common">European yellow lupine</name>
    <dbReference type="NCBI Taxonomy" id="3873"/>
    <lineage>
        <taxon>Eukaryota</taxon>
        <taxon>Viridiplantae</taxon>
        <taxon>Streptophyta</taxon>
        <taxon>Embryophyta</taxon>
        <taxon>Tracheophyta</taxon>
        <taxon>Spermatophyta</taxon>
        <taxon>Magnoliopsida</taxon>
        <taxon>eudicotyledons</taxon>
        <taxon>Gunneridae</taxon>
        <taxon>Pentapetalae</taxon>
        <taxon>rosids</taxon>
        <taxon>fabids</taxon>
        <taxon>Fabales</taxon>
        <taxon>Fabaceae</taxon>
        <taxon>Papilionoideae</taxon>
        <taxon>50 kb inversion clade</taxon>
        <taxon>genistoids sensu lato</taxon>
        <taxon>core genistoids</taxon>
        <taxon>Genisteae</taxon>
        <taxon>Lupinus</taxon>
    </lineage>
</organism>
<evidence type="ECO:0000256" key="5">
    <source>
        <dbReference type="ARBA" id="ARBA00022833"/>
    </source>
</evidence>
<keyword evidence="4 9" id="KW-0863">Zinc-finger</keyword>
<dbReference type="PANTHER" id="PTHR26374">
    <property type="entry name" value="ZINC FINGER PROTEIN ZAT5"/>
    <property type="match status" value="1"/>
</dbReference>
<evidence type="ECO:0000256" key="3">
    <source>
        <dbReference type="ARBA" id="ARBA00022737"/>
    </source>
</evidence>
<evidence type="ECO:0000256" key="9">
    <source>
        <dbReference type="PROSITE-ProRule" id="PRU00042"/>
    </source>
</evidence>
<feature type="region of interest" description="Disordered" evidence="10">
    <location>
        <begin position="242"/>
        <end position="264"/>
    </location>
</feature>